<keyword evidence="1" id="KW-0732">Signal</keyword>
<keyword evidence="3" id="KW-1185">Reference proteome</keyword>
<dbReference type="EMBL" id="JACHJS010000001">
    <property type="protein sequence ID" value="MBB4964509.1"/>
    <property type="molecule type" value="Genomic_DNA"/>
</dbReference>
<comment type="caution">
    <text evidence="2">The sequence shown here is derived from an EMBL/GenBank/DDBJ whole genome shotgun (WGS) entry which is preliminary data.</text>
</comment>
<feature type="chain" id="PRO_5030669475" evidence="1">
    <location>
        <begin position="32"/>
        <end position="164"/>
    </location>
</feature>
<name>A0A7W7T0T4_9PSEU</name>
<dbReference type="RefSeq" id="WP_184667564.1">
    <property type="nucleotide sequence ID" value="NZ_BAABAI010000031.1"/>
</dbReference>
<evidence type="ECO:0000256" key="1">
    <source>
        <dbReference type="SAM" id="SignalP"/>
    </source>
</evidence>
<evidence type="ECO:0000313" key="2">
    <source>
        <dbReference type="EMBL" id="MBB4964509.1"/>
    </source>
</evidence>
<reference evidence="2 3" key="1">
    <citation type="submission" date="2020-08" db="EMBL/GenBank/DDBJ databases">
        <title>Sequencing the genomes of 1000 actinobacteria strains.</title>
        <authorList>
            <person name="Klenk H.-P."/>
        </authorList>
    </citation>
    <scope>NUCLEOTIDE SEQUENCE [LARGE SCALE GENOMIC DNA]</scope>
    <source>
        <strain evidence="2 3">DSM 45084</strain>
    </source>
</reference>
<protein>
    <submittedName>
        <fullName evidence="2">Uncharacterized protein</fullName>
    </submittedName>
</protein>
<feature type="signal peptide" evidence="1">
    <location>
        <begin position="1"/>
        <end position="31"/>
    </location>
</feature>
<evidence type="ECO:0000313" key="3">
    <source>
        <dbReference type="Proteomes" id="UP000542674"/>
    </source>
</evidence>
<dbReference type="AlphaFoldDB" id="A0A7W7T0T4"/>
<sequence length="164" mass="17886">MNRKVGRAGAVIGASLLGLAALFATTGTANAAPSACRTSTKSFDIPNNLDPTVHIELCVRQDDADVIATAHVEWNRGSIGTVGQAFDTFDFDLRLERDDVTQSRAACNVKDRINDQKNGDHYCYTSWKRKGSAKTWSADGTVKYNINNDGKGDYTWQLTGTPRI</sequence>
<accession>A0A7W7T0T4</accession>
<organism evidence="2 3">
    <name type="scientific">Saccharothrix violaceirubra</name>
    <dbReference type="NCBI Taxonomy" id="413306"/>
    <lineage>
        <taxon>Bacteria</taxon>
        <taxon>Bacillati</taxon>
        <taxon>Actinomycetota</taxon>
        <taxon>Actinomycetes</taxon>
        <taxon>Pseudonocardiales</taxon>
        <taxon>Pseudonocardiaceae</taxon>
        <taxon>Saccharothrix</taxon>
    </lineage>
</organism>
<dbReference type="Proteomes" id="UP000542674">
    <property type="component" value="Unassembled WGS sequence"/>
</dbReference>
<proteinExistence type="predicted"/>
<gene>
    <name evidence="2" type="ORF">F4559_001868</name>
</gene>